<dbReference type="InterPro" id="IPR016007">
    <property type="entry name" value="Alpha_rhamnosid"/>
</dbReference>
<evidence type="ECO:0000256" key="1">
    <source>
        <dbReference type="ARBA" id="ARBA00001445"/>
    </source>
</evidence>
<dbReference type="InterPro" id="IPR008928">
    <property type="entry name" value="6-hairpin_glycosidase_sf"/>
</dbReference>
<gene>
    <name evidence="8" type="ORF">FMM08_10490</name>
</gene>
<dbReference type="Gene3D" id="2.60.120.260">
    <property type="entry name" value="Galactose-binding domain-like"/>
    <property type="match status" value="2"/>
</dbReference>
<comment type="catalytic activity">
    <reaction evidence="1">
        <text>Hydrolysis of terminal non-reducing alpha-L-rhamnose residues in alpha-L-rhamnosides.</text>
        <dbReference type="EC" id="3.2.1.40"/>
    </reaction>
</comment>
<reference evidence="8 9" key="1">
    <citation type="submission" date="2019-07" db="EMBL/GenBank/DDBJ databases">
        <title>Quadrisphaera sp. strain DD2A genome sequencing and assembly.</title>
        <authorList>
            <person name="Kim I."/>
        </authorList>
    </citation>
    <scope>NUCLEOTIDE SEQUENCE [LARGE SCALE GENOMIC DNA]</scope>
    <source>
        <strain evidence="8 9">DD2A</strain>
    </source>
</reference>
<dbReference type="Pfam" id="PF17390">
    <property type="entry name" value="Bac_rhamnosid_C"/>
    <property type="match status" value="1"/>
</dbReference>
<comment type="caution">
    <text evidence="8">The sequence shown here is derived from an EMBL/GenBank/DDBJ whole genome shotgun (WGS) entry which is preliminary data.</text>
</comment>
<keyword evidence="3" id="KW-0378">Hydrolase</keyword>
<evidence type="ECO:0000259" key="4">
    <source>
        <dbReference type="Pfam" id="PF05592"/>
    </source>
</evidence>
<evidence type="ECO:0000256" key="2">
    <source>
        <dbReference type="ARBA" id="ARBA00012652"/>
    </source>
</evidence>
<dbReference type="EMBL" id="VKAC01000005">
    <property type="protein sequence ID" value="TXR56498.1"/>
    <property type="molecule type" value="Genomic_DNA"/>
</dbReference>
<feature type="domain" description="Bacterial alpha-L-rhamnosidase N-terminal" evidence="5">
    <location>
        <begin position="166"/>
        <end position="332"/>
    </location>
</feature>
<dbReference type="GO" id="GO:0005975">
    <property type="term" value="P:carbohydrate metabolic process"/>
    <property type="evidence" value="ECO:0007669"/>
    <property type="project" value="InterPro"/>
</dbReference>
<dbReference type="PANTHER" id="PTHR33307">
    <property type="entry name" value="ALPHA-RHAMNOSIDASE (EUROFUNG)"/>
    <property type="match status" value="1"/>
</dbReference>
<feature type="domain" description="Alpha-L-rhamnosidase concanavalin-like" evidence="4">
    <location>
        <begin position="355"/>
        <end position="458"/>
    </location>
</feature>
<protein>
    <recommendedName>
        <fullName evidence="2">alpha-L-rhamnosidase</fullName>
        <ecNumber evidence="2">3.2.1.40</ecNumber>
    </recommendedName>
</protein>
<dbReference type="OrthoDB" id="9761045at2"/>
<dbReference type="PIRSF" id="PIRSF010631">
    <property type="entry name" value="A-rhamnsds"/>
    <property type="match status" value="1"/>
</dbReference>
<dbReference type="EC" id="3.2.1.40" evidence="2"/>
<dbReference type="Gene3D" id="2.60.420.10">
    <property type="entry name" value="Maltose phosphorylase, domain 3"/>
    <property type="match status" value="1"/>
</dbReference>
<dbReference type="InterPro" id="IPR013737">
    <property type="entry name" value="Bac_rhamnosid_N"/>
</dbReference>
<feature type="domain" description="Alpha-L-rhamnosidase C-terminal" evidence="7">
    <location>
        <begin position="829"/>
        <end position="901"/>
    </location>
</feature>
<dbReference type="Pfam" id="PF17389">
    <property type="entry name" value="Bac_rhamnosid6H"/>
    <property type="match status" value="1"/>
</dbReference>
<dbReference type="SUPFAM" id="SSF48208">
    <property type="entry name" value="Six-hairpin glycosidases"/>
    <property type="match status" value="1"/>
</dbReference>
<dbReference type="Pfam" id="PF05592">
    <property type="entry name" value="Bac_rhamnosid"/>
    <property type="match status" value="1"/>
</dbReference>
<sequence>MTTDQAATTPAPTSAGAAPSVAVLRVEHHRAGEAVGIGGGAPRLSWQVAPGPRDWVQARYELRLVDDDGRVVAAAAPVDSADQVLVPWPFAPLTSGQRVSAQVRATGADGATSPWSAPEPVEAGLLRREDWSAALVTADPPGEPGAPVASPAPRLRRIFTVRPGLVRARLHLTAHGLVEAHLNGRRVGDELLAPGWTAYRSRLRYRTHDVTDLLVEGDNAVGALLGSGWWRGRLAWGGRRALYGTQRALLAQLELTYADGSTDRVVTDASWRTSPSEVLEDDLYDGEHVDLRLRDDAWLQPGFDDGDWQPVIELPLPEAELAAADSAPVRAVRAVRPQALEVLDGPGAGADPGQTTVRVDLGENVVGHLRLRLRPELAVQEGDRVVVRQAEVLEHGALGVRPLRTARATDTYDLAAGASAGAQVLEPRFTFHGFRYAEVSGPAWLTHLTSDDVEGVVITSDLEPAGGFSSSEPLLDQLHANVLRGWQGNAVDVPTDCPQRDERLGWTGDAQVFSPTASFLTRSGGFWTSWLKDVAADQVDGAVPFVVPDVLSGPGVFGADGAPVPAAAWGDAGVVVPWVVFERTGDTAVLARQWPSMVAWVERLLREAGEDLLWAGGFQFGDWLDPTAPPDDAAAAQADPDVIATAHLARGAELLARTARVLGRDEDAAHWDDVAQRVRRAFTAEYVTGSGRVLSDCPTVYAVAICWDLLPDGARQHAGDRLADLVRTSGFRISTGFVGTPLVTDALTLTGHVDVAHRLLLQRRVPSWLYPVTMGATTVWERWDSMLPDGTINPGEMTSFNHYALGAVADWMHRTLAGLAPASDPAGDPSTAGYREIVVAPRPGGGLTSASAWHDTPYGRASAGWRAEGGAWRLDVVVPPGARAVVHLPDGSEPVRVGSGEHAFSLPLAAALGRPSRPVGLGSSVRELLDDARAWDAVSAALVAAGVGQDDAEAARRIAPLLERDVRTMALSASAPGSVPSGSPLLDAVEQALDGVASTSSSS</sequence>
<organism evidence="8 9">
    <name type="scientific">Quadrisphaera setariae</name>
    <dbReference type="NCBI Taxonomy" id="2593304"/>
    <lineage>
        <taxon>Bacteria</taxon>
        <taxon>Bacillati</taxon>
        <taxon>Actinomycetota</taxon>
        <taxon>Actinomycetes</taxon>
        <taxon>Kineosporiales</taxon>
        <taxon>Kineosporiaceae</taxon>
        <taxon>Quadrisphaera</taxon>
    </lineage>
</organism>
<evidence type="ECO:0000259" key="7">
    <source>
        <dbReference type="Pfam" id="PF17390"/>
    </source>
</evidence>
<dbReference type="InterPro" id="IPR013783">
    <property type="entry name" value="Ig-like_fold"/>
</dbReference>
<keyword evidence="9" id="KW-1185">Reference proteome</keyword>
<dbReference type="Proteomes" id="UP000321234">
    <property type="component" value="Unassembled WGS sequence"/>
</dbReference>
<evidence type="ECO:0000313" key="9">
    <source>
        <dbReference type="Proteomes" id="UP000321234"/>
    </source>
</evidence>
<dbReference type="Pfam" id="PF08531">
    <property type="entry name" value="Bac_rhamnosid_N"/>
    <property type="match status" value="1"/>
</dbReference>
<feature type="domain" description="Alpha-L-rhamnosidase six-hairpin glycosidase" evidence="6">
    <location>
        <begin position="465"/>
        <end position="815"/>
    </location>
</feature>
<name>A0A5C8ZGY1_9ACTN</name>
<dbReference type="Gene3D" id="2.60.40.10">
    <property type="entry name" value="Immunoglobulins"/>
    <property type="match status" value="1"/>
</dbReference>
<dbReference type="Gene3D" id="1.50.10.10">
    <property type="match status" value="1"/>
</dbReference>
<dbReference type="InterPro" id="IPR035396">
    <property type="entry name" value="Bac_rhamnosid6H"/>
</dbReference>
<dbReference type="InterPro" id="IPR008902">
    <property type="entry name" value="Rhamnosid_concanavalin"/>
</dbReference>
<evidence type="ECO:0000313" key="8">
    <source>
        <dbReference type="EMBL" id="TXR56498.1"/>
    </source>
</evidence>
<dbReference type="Pfam" id="PF25788">
    <property type="entry name" value="Ig_Rha78A_N"/>
    <property type="match status" value="1"/>
</dbReference>
<dbReference type="GO" id="GO:0030596">
    <property type="term" value="F:alpha-L-rhamnosidase activity"/>
    <property type="evidence" value="ECO:0007669"/>
    <property type="project" value="UniProtKB-EC"/>
</dbReference>
<evidence type="ECO:0000259" key="5">
    <source>
        <dbReference type="Pfam" id="PF08531"/>
    </source>
</evidence>
<dbReference type="RefSeq" id="WP_147926291.1">
    <property type="nucleotide sequence ID" value="NZ_VKAC01000005.1"/>
</dbReference>
<dbReference type="AlphaFoldDB" id="A0A5C8ZGY1"/>
<dbReference type="InterPro" id="IPR035398">
    <property type="entry name" value="Bac_rhamnosid_C"/>
</dbReference>
<evidence type="ECO:0000259" key="6">
    <source>
        <dbReference type="Pfam" id="PF17389"/>
    </source>
</evidence>
<accession>A0A5C8ZGY1</accession>
<evidence type="ECO:0000256" key="3">
    <source>
        <dbReference type="ARBA" id="ARBA00022801"/>
    </source>
</evidence>
<dbReference type="PANTHER" id="PTHR33307:SF6">
    <property type="entry name" value="ALPHA-RHAMNOSIDASE (EUROFUNG)-RELATED"/>
    <property type="match status" value="1"/>
</dbReference>
<dbReference type="InterPro" id="IPR012341">
    <property type="entry name" value="6hp_glycosidase-like_sf"/>
</dbReference>
<proteinExistence type="predicted"/>